<dbReference type="AlphaFoldDB" id="A0A443SQ52"/>
<keyword evidence="6" id="KW-1185">Reference proteome</keyword>
<dbReference type="EMBL" id="NCKV01000832">
    <property type="protein sequence ID" value="RWS29623.1"/>
    <property type="molecule type" value="Genomic_DNA"/>
</dbReference>
<evidence type="ECO:0000256" key="4">
    <source>
        <dbReference type="SAM" id="SignalP"/>
    </source>
</evidence>
<dbReference type="PROSITE" id="PS01209">
    <property type="entry name" value="LDLRA_1"/>
    <property type="match status" value="1"/>
</dbReference>
<comment type="caution">
    <text evidence="5">The sequence shown here is derived from an EMBL/GenBank/DDBJ whole genome shotgun (WGS) entry which is preliminary data.</text>
</comment>
<proteinExistence type="predicted"/>
<keyword evidence="4" id="KW-0732">Signal</keyword>
<evidence type="ECO:0000256" key="2">
    <source>
        <dbReference type="PROSITE-ProRule" id="PRU00124"/>
    </source>
</evidence>
<keyword evidence="1 2" id="KW-1015">Disulfide bond</keyword>
<name>A0A443SQ52_9ACAR</name>
<keyword evidence="3" id="KW-0812">Transmembrane</keyword>
<feature type="chain" id="PRO_5019558869" evidence="4">
    <location>
        <begin position="31"/>
        <end position="969"/>
    </location>
</feature>
<feature type="signal peptide" evidence="4">
    <location>
        <begin position="1"/>
        <end position="30"/>
    </location>
</feature>
<dbReference type="Gene3D" id="4.10.400.10">
    <property type="entry name" value="Low-density Lipoprotein Receptor"/>
    <property type="match status" value="1"/>
</dbReference>
<protein>
    <submittedName>
        <fullName evidence="5">Cubilin-like protein</fullName>
    </submittedName>
</protein>
<keyword evidence="3" id="KW-0472">Membrane</keyword>
<accession>A0A443SQ52</accession>
<dbReference type="OrthoDB" id="6515209at2759"/>
<gene>
    <name evidence="5" type="ORF">B4U80_12708</name>
</gene>
<evidence type="ECO:0000256" key="1">
    <source>
        <dbReference type="ARBA" id="ARBA00023157"/>
    </source>
</evidence>
<evidence type="ECO:0000313" key="6">
    <source>
        <dbReference type="Proteomes" id="UP000288716"/>
    </source>
</evidence>
<dbReference type="Proteomes" id="UP000288716">
    <property type="component" value="Unassembled WGS sequence"/>
</dbReference>
<dbReference type="InterPro" id="IPR002172">
    <property type="entry name" value="LDrepeatLR_classA_rpt"/>
</dbReference>
<dbReference type="CDD" id="cd00112">
    <property type="entry name" value="LDLa"/>
    <property type="match status" value="1"/>
</dbReference>
<dbReference type="InterPro" id="IPR036055">
    <property type="entry name" value="LDL_receptor-like_sf"/>
</dbReference>
<reference evidence="5 6" key="1">
    <citation type="journal article" date="2018" name="Gigascience">
        <title>Genomes of trombidid mites reveal novel predicted allergens and laterally-transferred genes associated with secondary metabolism.</title>
        <authorList>
            <person name="Dong X."/>
            <person name="Chaisiri K."/>
            <person name="Xia D."/>
            <person name="Armstrong S.D."/>
            <person name="Fang Y."/>
            <person name="Donnelly M.J."/>
            <person name="Kadowaki T."/>
            <person name="McGarry J.W."/>
            <person name="Darby A.C."/>
            <person name="Makepeace B.L."/>
        </authorList>
    </citation>
    <scope>NUCLEOTIDE SEQUENCE [LARGE SCALE GENOMIC DNA]</scope>
    <source>
        <strain evidence="5">UoL-UT</strain>
    </source>
</reference>
<sequence length="969" mass="108119">MILSCKRKMHFMTFTAVSCGLMLLVSLVHSQDYKDGTDAENNDSGLLKRVKVCTKTNTHINITANITSGALKYHADPKEELTCTWEIEMGKTAMPLFFRINGFQLASDDKFRISKDNQIIYDTVSSSFSNTILFTGIISGIVKVELSISKSELQRSLGVEFKWNVTEETLPVTAANLNGRFNFPTFNNTYKVAKSDLQKIPKFTLNVVLQPPMDNEFKLVVGMDQVTLEKDVKLSVGGAEVSGDYTDSMPDFIAKDKQVTFTIENVDLSKSDQIMIHYEVYNKMCTQYIALQKDLKPIAPITPKGSDIKQTPFDCLFIVSSDVATNFILDYTKLNFLSDMDLFTFRNGNRRNSSVVAMVNRQNQWHLQDSYGDMISMGKNLYVTYNSHFGMMSSYRPSVINISPMKLGGYFNEPQKIDFKENKENPVVYVYDSNDKRASLEIKSDSTLKDGLLKIYSSDNIAGFNPIAQFNGGDALPAKIVSPSNTLRLEFQNVTEFTGEFKNTSSDLNQVAQIATDSFVVAGGSLKCGESASWFIPKNPNAKANQTLYSVQIPFLFLNTSDDTLTLTQYGSTKNEIFQISGVDDNKIASLPNIKLFGNYNYFFEYKRSKNCNPNDTTIMLQLSYNLNSLTDYESTIRMNIGKQVTIKPDTYPNNYALRAPELNKYCVTANRGCGWKIERSSNNTLLLTTFADLDVVGGDEVLVKNKGKLESLVDKLPHDNIYSNLFVQMSVPVNKTMKLSDNLGGRGFKLDVKEFECGGELQYPSNKSLVLNPPLKYKACVWILSVAEKTPNSSILNFTVQFLGKGNRGNLTIIDAPTLRGWKVLHVNESLKYQPASVNRTIIIYEVADAAKAAGLNLTWGVDPCPNSTFCKNDPSRCILPTWRCDGHNQCGDWSDEMNCNNTSSGDCPKPPDAPAPKSGGVNGWVIALVIVPLAMIVGAILQKFGPNVIRRFRGSSYQEFRDFSEVS</sequence>
<evidence type="ECO:0000256" key="3">
    <source>
        <dbReference type="SAM" id="Phobius"/>
    </source>
</evidence>
<comment type="caution">
    <text evidence="2">Lacks conserved residue(s) required for the propagation of feature annotation.</text>
</comment>
<dbReference type="Pfam" id="PF00057">
    <property type="entry name" value="Ldl_recept_a"/>
    <property type="match status" value="1"/>
</dbReference>
<dbReference type="STRING" id="299467.A0A443SQ52"/>
<dbReference type="VEuPathDB" id="VectorBase:LDEU002418"/>
<dbReference type="PROSITE" id="PS50068">
    <property type="entry name" value="LDLRA_2"/>
    <property type="match status" value="1"/>
</dbReference>
<dbReference type="SUPFAM" id="SSF57424">
    <property type="entry name" value="LDL receptor-like module"/>
    <property type="match status" value="1"/>
</dbReference>
<keyword evidence="3" id="KW-1133">Transmembrane helix</keyword>
<dbReference type="InterPro" id="IPR023415">
    <property type="entry name" value="LDLR_class-A_CS"/>
</dbReference>
<dbReference type="SMART" id="SM00192">
    <property type="entry name" value="LDLa"/>
    <property type="match status" value="1"/>
</dbReference>
<feature type="transmembrane region" description="Helical" evidence="3">
    <location>
        <begin position="923"/>
        <end position="943"/>
    </location>
</feature>
<evidence type="ECO:0000313" key="5">
    <source>
        <dbReference type="EMBL" id="RWS29623.1"/>
    </source>
</evidence>
<dbReference type="PROSITE" id="PS51257">
    <property type="entry name" value="PROKAR_LIPOPROTEIN"/>
    <property type="match status" value="1"/>
</dbReference>
<organism evidence="5 6">
    <name type="scientific">Leptotrombidium deliense</name>
    <dbReference type="NCBI Taxonomy" id="299467"/>
    <lineage>
        <taxon>Eukaryota</taxon>
        <taxon>Metazoa</taxon>
        <taxon>Ecdysozoa</taxon>
        <taxon>Arthropoda</taxon>
        <taxon>Chelicerata</taxon>
        <taxon>Arachnida</taxon>
        <taxon>Acari</taxon>
        <taxon>Acariformes</taxon>
        <taxon>Trombidiformes</taxon>
        <taxon>Prostigmata</taxon>
        <taxon>Anystina</taxon>
        <taxon>Parasitengona</taxon>
        <taxon>Trombiculoidea</taxon>
        <taxon>Trombiculidae</taxon>
        <taxon>Leptotrombidium</taxon>
    </lineage>
</organism>
<feature type="disulfide bond" evidence="2">
    <location>
        <begin position="886"/>
        <end position="901"/>
    </location>
</feature>